<accession>A0ABW5XDT8</accession>
<dbReference type="Pfam" id="PF01432">
    <property type="entry name" value="Peptidase_M3"/>
    <property type="match status" value="1"/>
</dbReference>
<dbReference type="InterPro" id="IPR001567">
    <property type="entry name" value="Pept_M3A_M3B_dom"/>
</dbReference>
<reference evidence="10" key="1">
    <citation type="journal article" date="2019" name="Int. J. Syst. Evol. Microbiol.">
        <title>The Global Catalogue of Microorganisms (GCM) 10K type strain sequencing project: providing services to taxonomists for standard genome sequencing and annotation.</title>
        <authorList>
            <consortium name="The Broad Institute Genomics Platform"/>
            <consortium name="The Broad Institute Genome Sequencing Center for Infectious Disease"/>
            <person name="Wu L."/>
            <person name="Ma J."/>
        </authorList>
    </citation>
    <scope>NUCLEOTIDE SEQUENCE [LARGE SCALE GENOMIC DNA]</scope>
    <source>
        <strain evidence="10">KCTC 33576</strain>
    </source>
</reference>
<gene>
    <name evidence="9" type="ORF">ACFSYH_02685</name>
</gene>
<dbReference type="Proteomes" id="UP001597391">
    <property type="component" value="Unassembled WGS sequence"/>
</dbReference>
<name>A0ABW5XDT8_9MICO</name>
<keyword evidence="10" id="KW-1185">Reference proteome</keyword>
<keyword evidence="2 7" id="KW-0645">Protease</keyword>
<comment type="caution">
    <text evidence="9">The sequence shown here is derived from an EMBL/GenBank/DDBJ whole genome shotgun (WGS) entry which is preliminary data.</text>
</comment>
<dbReference type="InterPro" id="IPR034005">
    <property type="entry name" value="M3A_DCP"/>
</dbReference>
<dbReference type="PANTHER" id="PTHR43660:SF1">
    <property type="entry name" value="DIPEPTIDYL CARBOXYPEPTIDASE"/>
    <property type="match status" value="1"/>
</dbReference>
<dbReference type="InterPro" id="IPR024077">
    <property type="entry name" value="Neurolysin/TOP_dom2"/>
</dbReference>
<evidence type="ECO:0000256" key="2">
    <source>
        <dbReference type="ARBA" id="ARBA00022670"/>
    </source>
</evidence>
<keyword evidence="3 7" id="KW-0479">Metal-binding</keyword>
<evidence type="ECO:0000256" key="5">
    <source>
        <dbReference type="ARBA" id="ARBA00022833"/>
    </source>
</evidence>
<keyword evidence="4 7" id="KW-0378">Hydrolase</keyword>
<evidence type="ECO:0000256" key="4">
    <source>
        <dbReference type="ARBA" id="ARBA00022801"/>
    </source>
</evidence>
<dbReference type="Gene3D" id="1.10.1370.10">
    <property type="entry name" value="Neurolysin, domain 3"/>
    <property type="match status" value="1"/>
</dbReference>
<dbReference type="CDD" id="cd06456">
    <property type="entry name" value="M3A_DCP"/>
    <property type="match status" value="1"/>
</dbReference>
<sequence length="697" mass="77581">MSNVQPELGANNPFAQASTLPYFLPDFSLITNEHYLPAIRFGMAQELAEIDAIIANDAPASVANTLVPFDLGGEVLGRALTVFYNKISSDASSELEDIDEELSPELAAHHDAIFMNKALYERFVSLQQRIDAGEEPADEASRWLLTNLLKDFKRAGIDLDDAAQEELRTINARLTELESQFGRKLLAGANEASVFFANADDLEGLPQDAIDAAAAAAKNRGREGEYLVELQLPTQQAALSGFARRDVRERVYNSSINRGATGGENDTRATILETVKLRARAAKLLGYEHHAAYIAEDATAKTTEAVNKILADLTPAAVANARAEAVELERALRQDLGGDTAKLEPWDWQYYAEKVRLEKYSLDDSLLRPYLELERVVNEGIFAAANKLYGISFVERPELKGYHDDVRVFEVFNEDGSGLGLFLADFFTRESKRGGAWMNNLVDQSGLTGYRAVVVNNLNIPKAPEGQPTLLTWDEVITLFHEFGHALHGLFSHVHYPSHSGTEVARDFVEFPSQVNEMWAWEPQILAQYAVHFQTGEPMPTQWIDTLNASRQFNEGFSTTEYLSAALLDQAWHQITEDEVPSSVDEVVAFEQAALARAGVDLDVVPPRYRTTYYNHIFGGGYSAGYYSYIWSEVLDADTVTWFEENGGLKRENGDYFRRTLLSRGGSADSLKVFEQFRGRPQIIEPLIARRGLNVAV</sequence>
<evidence type="ECO:0000256" key="1">
    <source>
        <dbReference type="ARBA" id="ARBA00006040"/>
    </source>
</evidence>
<organism evidence="9 10">
    <name type="scientific">Populibacterium corticicola</name>
    <dbReference type="NCBI Taxonomy" id="1812826"/>
    <lineage>
        <taxon>Bacteria</taxon>
        <taxon>Bacillati</taxon>
        <taxon>Actinomycetota</taxon>
        <taxon>Actinomycetes</taxon>
        <taxon>Micrococcales</taxon>
        <taxon>Jonesiaceae</taxon>
        <taxon>Populibacterium</taxon>
    </lineage>
</organism>
<evidence type="ECO:0000256" key="6">
    <source>
        <dbReference type="ARBA" id="ARBA00023049"/>
    </source>
</evidence>
<dbReference type="InterPro" id="IPR045090">
    <property type="entry name" value="Pept_M3A_M3B"/>
</dbReference>
<dbReference type="RefSeq" id="WP_377464947.1">
    <property type="nucleotide sequence ID" value="NZ_JBHUOP010000001.1"/>
</dbReference>
<protein>
    <submittedName>
        <fullName evidence="9">M3 family metallopeptidase</fullName>
    </submittedName>
</protein>
<keyword evidence="5 7" id="KW-0862">Zinc</keyword>
<evidence type="ECO:0000259" key="8">
    <source>
        <dbReference type="Pfam" id="PF01432"/>
    </source>
</evidence>
<dbReference type="InterPro" id="IPR024079">
    <property type="entry name" value="MetalloPept_cat_dom_sf"/>
</dbReference>
<keyword evidence="6 7" id="KW-0482">Metalloprotease</keyword>
<comment type="similarity">
    <text evidence="1 7">Belongs to the peptidase M3 family.</text>
</comment>
<dbReference type="SUPFAM" id="SSF55486">
    <property type="entry name" value="Metalloproteases ('zincins'), catalytic domain"/>
    <property type="match status" value="1"/>
</dbReference>
<dbReference type="PANTHER" id="PTHR43660">
    <property type="entry name" value="DIPEPTIDYL CARBOXYPEPTIDASE"/>
    <property type="match status" value="1"/>
</dbReference>
<dbReference type="Gene3D" id="3.40.390.10">
    <property type="entry name" value="Collagenase (Catalytic Domain)"/>
    <property type="match status" value="1"/>
</dbReference>
<proteinExistence type="inferred from homology"/>
<feature type="domain" description="Peptidase M3A/M3B catalytic" evidence="8">
    <location>
        <begin position="244"/>
        <end position="691"/>
    </location>
</feature>
<evidence type="ECO:0000256" key="7">
    <source>
        <dbReference type="RuleBase" id="RU003435"/>
    </source>
</evidence>
<evidence type="ECO:0000313" key="9">
    <source>
        <dbReference type="EMBL" id="MFD2839470.1"/>
    </source>
</evidence>
<evidence type="ECO:0000256" key="3">
    <source>
        <dbReference type="ARBA" id="ARBA00022723"/>
    </source>
</evidence>
<evidence type="ECO:0000313" key="10">
    <source>
        <dbReference type="Proteomes" id="UP001597391"/>
    </source>
</evidence>
<comment type="cofactor">
    <cofactor evidence="7">
        <name>Zn(2+)</name>
        <dbReference type="ChEBI" id="CHEBI:29105"/>
    </cofactor>
    <text evidence="7">Binds 1 zinc ion.</text>
</comment>
<dbReference type="EMBL" id="JBHUOP010000001">
    <property type="protein sequence ID" value="MFD2839470.1"/>
    <property type="molecule type" value="Genomic_DNA"/>
</dbReference>